<dbReference type="EMBL" id="RHHT01000007">
    <property type="protein sequence ID" value="RNB83498.1"/>
    <property type="molecule type" value="Genomic_DNA"/>
</dbReference>
<dbReference type="RefSeq" id="WP_122912405.1">
    <property type="nucleotide sequence ID" value="NZ_RHHT01000007.1"/>
</dbReference>
<feature type="transmembrane region" description="Helical" evidence="1">
    <location>
        <begin position="12"/>
        <end position="30"/>
    </location>
</feature>
<evidence type="ECO:0000313" key="4">
    <source>
        <dbReference type="Proteomes" id="UP000281915"/>
    </source>
</evidence>
<sequence>MSFSFLGRLGVSFWLEALLAASALMLFGYLAAGETEMLVFAIAVSFPFLIGGWLYRAGGQNTLLHLLLYPLLAGAALLGFYWFDSWLIALLLAGGLYWRIHELSQDIFHVDNLLRRFIFANAICLTHLTLAALFLPANARAPFDPHAFYGMLAVILASYLVLNACLYMSHVQIPHGRPPVRIRLTLSAQWLLTRIMLLSGYLLGGYSLLWLLHVLWAWLKEPFWELLYNLFDPLLQMLSSWTAGLFANRQMEEIKNNQEMGKDQPYEELEGAGEPLFTALEPYLIAGLVLLAAVLLARFIWKRRHAPKAGEEAPSLPVLQTTISDLEPSESEPGQPLLDLNTFFKNRKGPSEEPVRYAYYQFLQHMAAQSIPIHRYETTQEFLQRLRTQLPDPVQIELAESITRFYEQYRYQEHSLSEPDLAAMQEAVRKLLETSPPRS</sequence>
<dbReference type="Pfam" id="PF13559">
    <property type="entry name" value="DUF4129"/>
    <property type="match status" value="1"/>
</dbReference>
<evidence type="ECO:0000259" key="2">
    <source>
        <dbReference type="Pfam" id="PF13559"/>
    </source>
</evidence>
<feature type="transmembrane region" description="Helical" evidence="1">
    <location>
        <begin position="147"/>
        <end position="170"/>
    </location>
</feature>
<keyword evidence="1" id="KW-1133">Transmembrane helix</keyword>
<feature type="domain" description="Protein-glutamine gamma-glutamyltransferase-like C-terminal" evidence="2">
    <location>
        <begin position="358"/>
        <end position="429"/>
    </location>
</feature>
<feature type="transmembrane region" description="Helical" evidence="1">
    <location>
        <begin position="191"/>
        <end position="219"/>
    </location>
</feature>
<name>A0A3M8D6E5_9BACL</name>
<dbReference type="AlphaFoldDB" id="A0A3M8D6E5"/>
<proteinExistence type="predicted"/>
<gene>
    <name evidence="3" type="ORF">EDM58_05155</name>
</gene>
<comment type="caution">
    <text evidence="3">The sequence shown here is derived from an EMBL/GenBank/DDBJ whole genome shotgun (WGS) entry which is preliminary data.</text>
</comment>
<evidence type="ECO:0000256" key="1">
    <source>
        <dbReference type="SAM" id="Phobius"/>
    </source>
</evidence>
<reference evidence="3 4" key="1">
    <citation type="submission" date="2018-10" db="EMBL/GenBank/DDBJ databases">
        <title>Phylogenomics of Brevibacillus.</title>
        <authorList>
            <person name="Dunlap C."/>
        </authorList>
    </citation>
    <scope>NUCLEOTIDE SEQUENCE [LARGE SCALE GENOMIC DNA]</scope>
    <source>
        <strain evidence="3 4">JCM 15085</strain>
    </source>
</reference>
<dbReference type="InterPro" id="IPR025403">
    <property type="entry name" value="TgpA-like_C"/>
</dbReference>
<keyword evidence="1" id="KW-0472">Membrane</keyword>
<feature type="transmembrane region" description="Helical" evidence="1">
    <location>
        <begin position="37"/>
        <end position="55"/>
    </location>
</feature>
<dbReference type="Proteomes" id="UP000281915">
    <property type="component" value="Unassembled WGS sequence"/>
</dbReference>
<evidence type="ECO:0000313" key="3">
    <source>
        <dbReference type="EMBL" id="RNB83498.1"/>
    </source>
</evidence>
<accession>A0A3M8D6E5</accession>
<keyword evidence="1" id="KW-0812">Transmembrane</keyword>
<organism evidence="3 4">
    <name type="scientific">Brevibacillus panacihumi</name>
    <dbReference type="NCBI Taxonomy" id="497735"/>
    <lineage>
        <taxon>Bacteria</taxon>
        <taxon>Bacillati</taxon>
        <taxon>Bacillota</taxon>
        <taxon>Bacilli</taxon>
        <taxon>Bacillales</taxon>
        <taxon>Paenibacillaceae</taxon>
        <taxon>Brevibacillus</taxon>
    </lineage>
</organism>
<protein>
    <submittedName>
        <fullName evidence="3">DUF4129 domain-containing protein</fullName>
    </submittedName>
</protein>
<feature type="transmembrane region" description="Helical" evidence="1">
    <location>
        <begin position="117"/>
        <end position="135"/>
    </location>
</feature>
<feature type="transmembrane region" description="Helical" evidence="1">
    <location>
        <begin position="67"/>
        <end position="97"/>
    </location>
</feature>
<feature type="transmembrane region" description="Helical" evidence="1">
    <location>
        <begin position="283"/>
        <end position="301"/>
    </location>
</feature>